<dbReference type="RefSeq" id="WP_230498064.1">
    <property type="nucleotide sequence ID" value="NZ_CAKJTG010000024.1"/>
</dbReference>
<protein>
    <recommendedName>
        <fullName evidence="3">BA3454 family stress response protein</fullName>
    </recommendedName>
</protein>
<gene>
    <name evidence="1" type="ORF">NEOCIP111885_03571</name>
</gene>
<proteinExistence type="predicted"/>
<evidence type="ECO:0008006" key="3">
    <source>
        <dbReference type="Google" id="ProtNLM"/>
    </source>
</evidence>
<organism evidence="1 2">
    <name type="scientific">Pseudoneobacillus rhizosphaerae</name>
    <dbReference type="NCBI Taxonomy" id="2880968"/>
    <lineage>
        <taxon>Bacteria</taxon>
        <taxon>Bacillati</taxon>
        <taxon>Bacillota</taxon>
        <taxon>Bacilli</taxon>
        <taxon>Bacillales</taxon>
        <taxon>Bacillaceae</taxon>
        <taxon>Pseudoneobacillus</taxon>
    </lineage>
</organism>
<evidence type="ECO:0000313" key="2">
    <source>
        <dbReference type="Proteomes" id="UP000789845"/>
    </source>
</evidence>
<dbReference type="NCBIfam" id="NF033491">
    <property type="entry name" value="BA3454_fam"/>
    <property type="match status" value="1"/>
</dbReference>
<dbReference type="Proteomes" id="UP000789845">
    <property type="component" value="Unassembled WGS sequence"/>
</dbReference>
<dbReference type="InterPro" id="IPR049728">
    <property type="entry name" value="BA3454-like"/>
</dbReference>
<dbReference type="EMBL" id="CAKJTG010000024">
    <property type="protein sequence ID" value="CAG9609828.1"/>
    <property type="molecule type" value="Genomic_DNA"/>
</dbReference>
<reference evidence="1" key="1">
    <citation type="submission" date="2021-10" db="EMBL/GenBank/DDBJ databases">
        <authorList>
            <person name="Criscuolo A."/>
        </authorList>
    </citation>
    <scope>NUCLEOTIDE SEQUENCE</scope>
    <source>
        <strain evidence="1">CIP111885</strain>
    </source>
</reference>
<dbReference type="AlphaFoldDB" id="A0A9C7LCD6"/>
<sequence length="49" mass="5846">MYEYTISVMFNGKKYQTNVIADKDSTEQEIYQLALKQVQMQWGLEKEHS</sequence>
<keyword evidence="2" id="KW-1185">Reference proteome</keyword>
<evidence type="ECO:0000313" key="1">
    <source>
        <dbReference type="EMBL" id="CAG9609828.1"/>
    </source>
</evidence>
<comment type="caution">
    <text evidence="1">The sequence shown here is derived from an EMBL/GenBank/DDBJ whole genome shotgun (WGS) entry which is preliminary data.</text>
</comment>
<accession>A0A9C7LCD6</accession>
<name>A0A9C7LCD6_9BACI</name>